<evidence type="ECO:0000259" key="2">
    <source>
        <dbReference type="Pfam" id="PF12804"/>
    </source>
</evidence>
<sequence>MPSHPTSADTALSYLSVREPLCPQETDCIMTAAGLSSRMGEWKMMLPWGSGGATLLDTSLSNALRFCHRVLLVTGFRGAELAARYQSVKRIQILHNPDYETGLLSSQHLAAQAVTSEYCFLTHGDVPFLTPAIWQTLWAQRGDAALLPCYKQVPGHPVLLSRACLLAALSQPAGNTMKKRLLAGPHTFLNMQSDEVITDIDTPEAYQQHYRG</sequence>
<dbReference type="InterPro" id="IPR029044">
    <property type="entry name" value="Nucleotide-diphossugar_trans"/>
</dbReference>
<dbReference type="Pfam" id="PF12804">
    <property type="entry name" value="NTP_transf_3"/>
    <property type="match status" value="1"/>
</dbReference>
<feature type="domain" description="MobA-like NTP transferase" evidence="2">
    <location>
        <begin position="29"/>
        <end position="183"/>
    </location>
</feature>
<dbReference type="InterPro" id="IPR025877">
    <property type="entry name" value="MobA-like_NTP_Trfase"/>
</dbReference>
<dbReference type="GO" id="GO:0016779">
    <property type="term" value="F:nucleotidyltransferase activity"/>
    <property type="evidence" value="ECO:0007669"/>
    <property type="project" value="UniProtKB-KW"/>
</dbReference>
<reference evidence="3" key="1">
    <citation type="submission" date="2017-12" db="EMBL/GenBank/DDBJ databases">
        <title>Genome sequencing and analysis.</title>
        <authorList>
            <person name="Huang Y.-T."/>
        </authorList>
    </citation>
    <scope>NUCLEOTIDE SEQUENCE</scope>
    <source>
        <strain evidence="3">VGH116</strain>
    </source>
</reference>
<gene>
    <name evidence="3" type="ORF">CYG68_01230</name>
</gene>
<dbReference type="PANTHER" id="PTHR43777">
    <property type="entry name" value="MOLYBDENUM COFACTOR CYTIDYLYLTRANSFERASE"/>
    <property type="match status" value="1"/>
</dbReference>
<evidence type="ECO:0000313" key="3">
    <source>
        <dbReference type="EMBL" id="MBE8611053.1"/>
    </source>
</evidence>
<proteinExistence type="predicted"/>
<comment type="caution">
    <text evidence="3">The sequence shown here is derived from an EMBL/GenBank/DDBJ whole genome shotgun (WGS) entry which is preliminary data.</text>
</comment>
<dbReference type="PANTHER" id="PTHR43777:SF1">
    <property type="entry name" value="MOLYBDENUM COFACTOR CYTIDYLYLTRANSFERASE"/>
    <property type="match status" value="1"/>
</dbReference>
<keyword evidence="3" id="KW-0808">Transferase</keyword>
<dbReference type="EMBL" id="PKLF01000001">
    <property type="protein sequence ID" value="MBE8611053.1"/>
    <property type="molecule type" value="Genomic_DNA"/>
</dbReference>
<dbReference type="CDD" id="cd04182">
    <property type="entry name" value="GT_2_like_f"/>
    <property type="match status" value="1"/>
</dbReference>
<keyword evidence="3" id="KW-0548">Nucleotidyltransferase</keyword>
<evidence type="ECO:0000256" key="1">
    <source>
        <dbReference type="ARBA" id="ARBA00022842"/>
    </source>
</evidence>
<accession>A0A2C5TS78</accession>
<organism evidence="3 4">
    <name type="scientific">Morganella morganii</name>
    <name type="common">Proteus morganii</name>
    <dbReference type="NCBI Taxonomy" id="582"/>
    <lineage>
        <taxon>Bacteria</taxon>
        <taxon>Pseudomonadati</taxon>
        <taxon>Pseudomonadota</taxon>
        <taxon>Gammaproteobacteria</taxon>
        <taxon>Enterobacterales</taxon>
        <taxon>Morganellaceae</taxon>
        <taxon>Morganella</taxon>
    </lineage>
</organism>
<keyword evidence="1" id="KW-0460">Magnesium</keyword>
<protein>
    <submittedName>
        <fullName evidence="3">Molybdenum cofactor guanylyltransferase MobA</fullName>
    </submittedName>
</protein>
<dbReference type="Proteomes" id="UP000650477">
    <property type="component" value="Unassembled WGS sequence"/>
</dbReference>
<name>A0A2C5TS78_MORMO</name>
<evidence type="ECO:0000313" key="4">
    <source>
        <dbReference type="Proteomes" id="UP000650477"/>
    </source>
</evidence>
<dbReference type="AlphaFoldDB" id="A0A2C5TS78"/>
<dbReference type="SUPFAM" id="SSF53448">
    <property type="entry name" value="Nucleotide-diphospho-sugar transferases"/>
    <property type="match status" value="1"/>
</dbReference>
<dbReference type="Gene3D" id="3.90.550.10">
    <property type="entry name" value="Spore Coat Polysaccharide Biosynthesis Protein SpsA, Chain A"/>
    <property type="match status" value="1"/>
</dbReference>